<dbReference type="OrthoDB" id="9779910at2"/>
<comment type="caution">
    <text evidence="3">The sequence shown here is derived from an EMBL/GenBank/DDBJ whole genome shotgun (WGS) entry which is preliminary data.</text>
</comment>
<evidence type="ECO:0000256" key="1">
    <source>
        <dbReference type="ARBA" id="ARBA00008007"/>
    </source>
</evidence>
<dbReference type="Proteomes" id="UP000248646">
    <property type="component" value="Unassembled WGS sequence"/>
</dbReference>
<dbReference type="CDD" id="cd06223">
    <property type="entry name" value="PRTases_typeI"/>
    <property type="match status" value="1"/>
</dbReference>
<accession>A0A2W7MLM7</accession>
<dbReference type="InterPro" id="IPR051910">
    <property type="entry name" value="ComF/GntX_DNA_util-trans"/>
</dbReference>
<evidence type="ECO:0000259" key="2">
    <source>
        <dbReference type="Pfam" id="PF00156"/>
    </source>
</evidence>
<evidence type="ECO:0000313" key="4">
    <source>
        <dbReference type="Proteomes" id="UP000248646"/>
    </source>
</evidence>
<dbReference type="Gene3D" id="3.40.50.2020">
    <property type="match status" value="1"/>
</dbReference>
<dbReference type="EMBL" id="QKZI01000001">
    <property type="protein sequence ID" value="PZX08272.1"/>
    <property type="molecule type" value="Genomic_DNA"/>
</dbReference>
<sequence>MNCLICGSPFQSAPTWKSLILYEIQPNACTRCLIKFQKTDHAIDFSDFQGTVYEGMVDEVTGLYTYNAAMKNYLHQYKFMQDVALSQVFAEQLRHVFNQTEGIIVPIPMHPEKKRIRTFAQVDELLKSAGIPFQHLLTKIATSEQGKKSRKERLEASTLFEVIGKVEAKTYILFDDIYTTGATIHQAGKALKDLGATKVEAITLIKG</sequence>
<proteinExistence type="inferred from homology"/>
<keyword evidence="4" id="KW-1185">Reference proteome</keyword>
<dbReference type="PANTHER" id="PTHR47505:SF1">
    <property type="entry name" value="DNA UTILIZATION PROTEIN YHGH"/>
    <property type="match status" value="1"/>
</dbReference>
<dbReference type="AlphaFoldDB" id="A0A2W7MLM7"/>
<organism evidence="3 4">
    <name type="scientific">Psychrobacillus insolitus</name>
    <dbReference type="NCBI Taxonomy" id="1461"/>
    <lineage>
        <taxon>Bacteria</taxon>
        <taxon>Bacillati</taxon>
        <taxon>Bacillota</taxon>
        <taxon>Bacilli</taxon>
        <taxon>Bacillales</taxon>
        <taxon>Bacillaceae</taxon>
        <taxon>Psychrobacillus</taxon>
    </lineage>
</organism>
<protein>
    <submittedName>
        <fullName evidence="3">Competence protein ComFC</fullName>
    </submittedName>
</protein>
<name>A0A2W7MLM7_9BACI</name>
<comment type="similarity">
    <text evidence="1">Belongs to the ComF/GntX family.</text>
</comment>
<dbReference type="PANTHER" id="PTHR47505">
    <property type="entry name" value="DNA UTILIZATION PROTEIN YHGH"/>
    <property type="match status" value="1"/>
</dbReference>
<gene>
    <name evidence="3" type="ORF">C7437_1011396</name>
</gene>
<reference evidence="3 4" key="1">
    <citation type="submission" date="2018-06" db="EMBL/GenBank/DDBJ databases">
        <title>Genomic Encyclopedia of Type Strains, Phase IV (KMG-IV): sequencing the most valuable type-strain genomes for metagenomic binning, comparative biology and taxonomic classification.</title>
        <authorList>
            <person name="Goeker M."/>
        </authorList>
    </citation>
    <scope>NUCLEOTIDE SEQUENCE [LARGE SCALE GENOMIC DNA]</scope>
    <source>
        <strain evidence="3 4">DSM 5</strain>
    </source>
</reference>
<evidence type="ECO:0000313" key="3">
    <source>
        <dbReference type="EMBL" id="PZX08272.1"/>
    </source>
</evidence>
<feature type="domain" description="Phosphoribosyltransferase" evidence="2">
    <location>
        <begin position="125"/>
        <end position="206"/>
    </location>
</feature>
<dbReference type="InterPro" id="IPR029057">
    <property type="entry name" value="PRTase-like"/>
</dbReference>
<dbReference type="InterPro" id="IPR000836">
    <property type="entry name" value="PRTase_dom"/>
</dbReference>
<dbReference type="SUPFAM" id="SSF53271">
    <property type="entry name" value="PRTase-like"/>
    <property type="match status" value="1"/>
</dbReference>
<dbReference type="Pfam" id="PF00156">
    <property type="entry name" value="Pribosyltran"/>
    <property type="match status" value="1"/>
</dbReference>